<name>A0A0L0DLS4_THETB</name>
<dbReference type="Pfam" id="PF03133">
    <property type="entry name" value="TTL"/>
    <property type="match status" value="1"/>
</dbReference>
<dbReference type="GO" id="GO:0070740">
    <property type="term" value="F:tubulin-glutamic acid ligase activity"/>
    <property type="evidence" value="ECO:0007669"/>
    <property type="project" value="TreeGrafter"/>
</dbReference>
<evidence type="ECO:0000256" key="4">
    <source>
        <dbReference type="SAM" id="MobiDB-lite"/>
    </source>
</evidence>
<organism evidence="5 6">
    <name type="scientific">Thecamonas trahens ATCC 50062</name>
    <dbReference type="NCBI Taxonomy" id="461836"/>
    <lineage>
        <taxon>Eukaryota</taxon>
        <taxon>Apusozoa</taxon>
        <taxon>Apusomonadida</taxon>
        <taxon>Apusomonadidae</taxon>
        <taxon>Thecamonas</taxon>
    </lineage>
</organism>
<dbReference type="GeneID" id="25567777"/>
<dbReference type="PANTHER" id="PTHR12241">
    <property type="entry name" value="TUBULIN POLYGLUTAMYLASE"/>
    <property type="match status" value="1"/>
</dbReference>
<accession>A0A0L0DLS4</accession>
<dbReference type="AlphaFoldDB" id="A0A0L0DLS4"/>
<dbReference type="Proteomes" id="UP000054408">
    <property type="component" value="Unassembled WGS sequence"/>
</dbReference>
<dbReference type="Gene3D" id="3.30.470.20">
    <property type="entry name" value="ATP-grasp fold, B domain"/>
    <property type="match status" value="1"/>
</dbReference>
<feature type="region of interest" description="Disordered" evidence="4">
    <location>
        <begin position="696"/>
        <end position="736"/>
    </location>
</feature>
<evidence type="ECO:0008006" key="7">
    <source>
        <dbReference type="Google" id="ProtNLM"/>
    </source>
</evidence>
<dbReference type="SUPFAM" id="SSF56059">
    <property type="entry name" value="Glutathione synthetase ATP-binding domain-like"/>
    <property type="match status" value="1"/>
</dbReference>
<gene>
    <name evidence="5" type="ORF">AMSG_09284</name>
</gene>
<feature type="region of interest" description="Disordered" evidence="4">
    <location>
        <begin position="353"/>
        <end position="372"/>
    </location>
</feature>
<dbReference type="EMBL" id="GL349479">
    <property type="protein sequence ID" value="KNC53200.1"/>
    <property type="molecule type" value="Genomic_DNA"/>
</dbReference>
<dbReference type="OrthoDB" id="202825at2759"/>
<dbReference type="InterPro" id="IPR004344">
    <property type="entry name" value="TTL/TTLL_fam"/>
</dbReference>
<proteinExistence type="predicted"/>
<dbReference type="GO" id="GO:0005524">
    <property type="term" value="F:ATP binding"/>
    <property type="evidence" value="ECO:0007669"/>
    <property type="project" value="UniProtKB-KW"/>
</dbReference>
<keyword evidence="3" id="KW-0067">ATP-binding</keyword>
<feature type="compositionally biased region" description="Acidic residues" evidence="4">
    <location>
        <begin position="696"/>
        <end position="706"/>
    </location>
</feature>
<dbReference type="eggNOG" id="KOG2156">
    <property type="taxonomic scope" value="Eukaryota"/>
</dbReference>
<dbReference type="GO" id="GO:0000226">
    <property type="term" value="P:microtubule cytoskeleton organization"/>
    <property type="evidence" value="ECO:0007669"/>
    <property type="project" value="TreeGrafter"/>
</dbReference>
<feature type="compositionally biased region" description="Pro residues" evidence="4">
    <location>
        <begin position="720"/>
        <end position="730"/>
    </location>
</feature>
<evidence type="ECO:0000256" key="3">
    <source>
        <dbReference type="ARBA" id="ARBA00022840"/>
    </source>
</evidence>
<keyword evidence="6" id="KW-1185">Reference proteome</keyword>
<evidence type="ECO:0000256" key="2">
    <source>
        <dbReference type="ARBA" id="ARBA00022741"/>
    </source>
</evidence>
<evidence type="ECO:0000313" key="5">
    <source>
        <dbReference type="EMBL" id="KNC53200.1"/>
    </source>
</evidence>
<dbReference type="RefSeq" id="XP_013754670.1">
    <property type="nucleotide sequence ID" value="XM_013899216.1"/>
</dbReference>
<sequence length="858" mass="91965">MAAQSEVDDTEPRWGLGSESESGTESSHSGCDGGAGTGSGRRSCGESEEAQAKHAATGTVGQQGGRRVLHSLEETPAPREAMLTTALPAVNMPGLPVALLTFEHEGEGASGGEDDAAAVGAAERAGMPKRLRRSMVFLATRKTPHVVKRAMMRAGVQVVKRTSRAWLGTWGPRRKDGIHRKVSQFTRINHLPGSSAIGRKDRLYLTLRRMASAHPGGDYAFFPLTYLLPQGEASLRRKMRTLKGGTPWIVKPRASARGNGIQVISRASEVPSGKSCIVQRYIKSPLLINGTKFDIRLYVAVMSVNPLTVYLFDDGLVRFATVKYAPGADSWSNRFMHLTNYSVNKHNTEYKAAGAEAGSESGSESDGGSDESQAHKWSLAALKQYFAEHGIGGDEVWERVDDLVVKTIIAMESEVAGVVRAETRHRSTCYELFGFDVFLDSKLKPWLIEVNISPSLHTSTALDRRIKDAMVCDLFNLAGFTAYDVGQHGRAERRSVASRLVRPTSAGMAVGRGKAARGKGRRRERRSAERDEWGLGALSAADVRVLREFELQISRRGRFRLLFPRPSTFERYVGYFLSSFRTNHLVWALIKSGAGSVDEFIGIGAKPGAGSGTGAAGAAGAAVEVVEADEVDGVEVEVDGVEVEADGIEVEADGVEVEVDGVEVEADGVEVEADGVEVEVDGVEVEADGVEVEVDGVEVEADGEAEIEPKAEPEAEPEAQPQPQPQPQPEPVAADGRKVHNVIVVEPEELERMASVPLTWGAVASKLGHAPKREVRYGPLGGSSGRSASAGPRRAGLVMRMPQSAGRADRRRGLVSARSTSSLPRYKVAGGDGGDGGDDNGIDGLRITGARVRRRVGP</sequence>
<dbReference type="GO" id="GO:0015631">
    <property type="term" value="F:tubulin binding"/>
    <property type="evidence" value="ECO:0007669"/>
    <property type="project" value="TreeGrafter"/>
</dbReference>
<evidence type="ECO:0000256" key="1">
    <source>
        <dbReference type="ARBA" id="ARBA00022598"/>
    </source>
</evidence>
<reference evidence="5 6" key="1">
    <citation type="submission" date="2010-05" db="EMBL/GenBank/DDBJ databases">
        <title>The Genome Sequence of Thecamonas trahens ATCC 50062.</title>
        <authorList>
            <consortium name="The Broad Institute Genome Sequencing Platform"/>
            <person name="Russ C."/>
            <person name="Cuomo C."/>
            <person name="Shea T."/>
            <person name="Young S.K."/>
            <person name="Zeng Q."/>
            <person name="Koehrsen M."/>
            <person name="Haas B."/>
            <person name="Borodovsky M."/>
            <person name="Guigo R."/>
            <person name="Alvarado L."/>
            <person name="Berlin A."/>
            <person name="Bochicchio J."/>
            <person name="Borenstein D."/>
            <person name="Chapman S."/>
            <person name="Chen Z."/>
            <person name="Freedman E."/>
            <person name="Gellesch M."/>
            <person name="Goldberg J."/>
            <person name="Griggs A."/>
            <person name="Gujja S."/>
            <person name="Heilman E."/>
            <person name="Heiman D."/>
            <person name="Hepburn T."/>
            <person name="Howarth C."/>
            <person name="Jen D."/>
            <person name="Larson L."/>
            <person name="Mehta T."/>
            <person name="Park D."/>
            <person name="Pearson M."/>
            <person name="Roberts A."/>
            <person name="Saif S."/>
            <person name="Shenoy N."/>
            <person name="Sisk P."/>
            <person name="Stolte C."/>
            <person name="Sykes S."/>
            <person name="Thomson T."/>
            <person name="Walk T."/>
            <person name="White J."/>
            <person name="Yandava C."/>
            <person name="Burger G."/>
            <person name="Gray M.W."/>
            <person name="Holland P.W.H."/>
            <person name="King N."/>
            <person name="Lang F.B.F."/>
            <person name="Roger A.J."/>
            <person name="Ruiz-Trillo I."/>
            <person name="Lander E."/>
            <person name="Nusbaum C."/>
        </authorList>
    </citation>
    <scope>NUCLEOTIDE SEQUENCE [LARGE SCALE GENOMIC DNA]</scope>
    <source>
        <strain evidence="5 6">ATCC 50062</strain>
    </source>
</reference>
<feature type="region of interest" description="Disordered" evidence="4">
    <location>
        <begin position="801"/>
        <end position="858"/>
    </location>
</feature>
<feature type="region of interest" description="Disordered" evidence="4">
    <location>
        <begin position="1"/>
        <end position="66"/>
    </location>
</feature>
<dbReference type="GO" id="GO:0036064">
    <property type="term" value="C:ciliary basal body"/>
    <property type="evidence" value="ECO:0007669"/>
    <property type="project" value="TreeGrafter"/>
</dbReference>
<keyword evidence="1" id="KW-0436">Ligase</keyword>
<keyword evidence="2" id="KW-0547">Nucleotide-binding</keyword>
<evidence type="ECO:0000313" key="6">
    <source>
        <dbReference type="Proteomes" id="UP000054408"/>
    </source>
</evidence>
<dbReference type="PROSITE" id="PS51221">
    <property type="entry name" value="TTL"/>
    <property type="match status" value="1"/>
</dbReference>
<feature type="compositionally biased region" description="Low complexity" evidence="4">
    <location>
        <begin position="353"/>
        <end position="366"/>
    </location>
</feature>
<protein>
    <recommendedName>
        <fullName evidence="7">Tubulin polyglutamylase TTLL4</fullName>
    </recommendedName>
</protein>
<feature type="compositionally biased region" description="Low complexity" evidence="4">
    <location>
        <begin position="17"/>
        <end position="30"/>
    </location>
</feature>